<feature type="compositionally biased region" description="Basic residues" evidence="2">
    <location>
        <begin position="18"/>
        <end position="31"/>
    </location>
</feature>
<keyword evidence="5" id="KW-1185">Reference proteome</keyword>
<dbReference type="AlphaFoldDB" id="A0AAV3NKA1"/>
<dbReference type="EMBL" id="BAABME010000085">
    <property type="protein sequence ID" value="GAA0139403.1"/>
    <property type="molecule type" value="Genomic_DNA"/>
</dbReference>
<keyword evidence="3" id="KW-0812">Transmembrane</keyword>
<evidence type="ECO:0000313" key="4">
    <source>
        <dbReference type="EMBL" id="GAA0139403.1"/>
    </source>
</evidence>
<evidence type="ECO:0000313" key="5">
    <source>
        <dbReference type="Proteomes" id="UP001454036"/>
    </source>
</evidence>
<gene>
    <name evidence="4" type="ORF">LIER_00955</name>
</gene>
<feature type="transmembrane region" description="Helical" evidence="3">
    <location>
        <begin position="398"/>
        <end position="418"/>
    </location>
</feature>
<comment type="caution">
    <text evidence="4">The sequence shown here is derived from an EMBL/GenBank/DDBJ whole genome shotgun (WGS) entry which is preliminary data.</text>
</comment>
<organism evidence="4 5">
    <name type="scientific">Lithospermum erythrorhizon</name>
    <name type="common">Purple gromwell</name>
    <name type="synonym">Lithospermum officinale var. erythrorhizon</name>
    <dbReference type="NCBI Taxonomy" id="34254"/>
    <lineage>
        <taxon>Eukaryota</taxon>
        <taxon>Viridiplantae</taxon>
        <taxon>Streptophyta</taxon>
        <taxon>Embryophyta</taxon>
        <taxon>Tracheophyta</taxon>
        <taxon>Spermatophyta</taxon>
        <taxon>Magnoliopsida</taxon>
        <taxon>eudicotyledons</taxon>
        <taxon>Gunneridae</taxon>
        <taxon>Pentapetalae</taxon>
        <taxon>asterids</taxon>
        <taxon>lamiids</taxon>
        <taxon>Boraginales</taxon>
        <taxon>Boraginaceae</taxon>
        <taxon>Boraginoideae</taxon>
        <taxon>Lithospermeae</taxon>
        <taxon>Lithospermum</taxon>
    </lineage>
</organism>
<keyword evidence="3" id="KW-1133">Transmembrane helix</keyword>
<proteinExistence type="predicted"/>
<feature type="region of interest" description="Disordered" evidence="2">
    <location>
        <begin position="74"/>
        <end position="111"/>
    </location>
</feature>
<keyword evidence="1" id="KW-0175">Coiled coil</keyword>
<feature type="region of interest" description="Disordered" evidence="2">
    <location>
        <begin position="1"/>
        <end position="58"/>
    </location>
</feature>
<feature type="coiled-coil region" evidence="1">
    <location>
        <begin position="232"/>
        <end position="259"/>
    </location>
</feature>
<evidence type="ECO:0000256" key="1">
    <source>
        <dbReference type="SAM" id="Coils"/>
    </source>
</evidence>
<sequence>MLKRIPENIPASISNPSKKAKMATPKKKKKPSQVLAYDSKENEGAPSRGVGSQVGPVAPKASFHVPLAEVESCDTLSDPITDHRSSAPAPEKVTRRRKGKQPVEETLQGEGNELLSAYNGKYLATPFQLPNLQISDASPWNARKFHFYLTRPLFSRTMVAQYQPLKDSYPILAQSMKHATNGVDVLARHSDPLARINTHLSYQVEAQKKSLGVKITMLKNLDSELTSMKKSTETLSKTAKEQAKRVEDLTQELAKEKETTKAWDVERAKLVTEKDASQARCKELELANIADAAKATEALEHAKKERDAALASIVSARVQFANQKLREFLNSPSYASKIHNECAKYCVALSLDYKGSFPDMATPFDEKRRGIPTGITIFLLTNLLTKKMRRKRLTRERLLLLNFYHVFTHFLVMNNFHFCPLYNFYPFLF</sequence>
<dbReference type="Proteomes" id="UP001454036">
    <property type="component" value="Unassembled WGS sequence"/>
</dbReference>
<name>A0AAV3NKA1_LITER</name>
<evidence type="ECO:0000256" key="2">
    <source>
        <dbReference type="SAM" id="MobiDB-lite"/>
    </source>
</evidence>
<keyword evidence="3" id="KW-0472">Membrane</keyword>
<evidence type="ECO:0000256" key="3">
    <source>
        <dbReference type="SAM" id="Phobius"/>
    </source>
</evidence>
<reference evidence="4 5" key="1">
    <citation type="submission" date="2024-01" db="EMBL/GenBank/DDBJ databases">
        <title>The complete chloroplast genome sequence of Lithospermum erythrorhizon: insights into the phylogenetic relationship among Boraginaceae species and the maternal lineages of purple gromwells.</title>
        <authorList>
            <person name="Okada T."/>
            <person name="Watanabe K."/>
        </authorList>
    </citation>
    <scope>NUCLEOTIDE SEQUENCE [LARGE SCALE GENOMIC DNA]</scope>
</reference>
<protein>
    <submittedName>
        <fullName evidence="4">Uncharacterized protein</fullName>
    </submittedName>
</protein>
<accession>A0AAV3NKA1</accession>